<comment type="similarity">
    <text evidence="6">Belongs to the sodium:neurotransmitter symporter (SNF) (TC 2.A.22) family.</text>
</comment>
<organism evidence="9 10">
    <name type="scientific">Mya arenaria</name>
    <name type="common">Soft-shell clam</name>
    <dbReference type="NCBI Taxonomy" id="6604"/>
    <lineage>
        <taxon>Eukaryota</taxon>
        <taxon>Metazoa</taxon>
        <taxon>Spiralia</taxon>
        <taxon>Lophotrochozoa</taxon>
        <taxon>Mollusca</taxon>
        <taxon>Bivalvia</taxon>
        <taxon>Autobranchia</taxon>
        <taxon>Heteroconchia</taxon>
        <taxon>Euheterodonta</taxon>
        <taxon>Imparidentia</taxon>
        <taxon>Neoheterodontei</taxon>
        <taxon>Myida</taxon>
        <taxon>Myoidea</taxon>
        <taxon>Myidae</taxon>
        <taxon>Mya</taxon>
    </lineage>
</organism>
<comment type="subcellular location">
    <subcellularLocation>
        <location evidence="1">Membrane</location>
        <topology evidence="1">Multi-pass membrane protein</topology>
    </subcellularLocation>
</comment>
<dbReference type="InterPro" id="IPR037272">
    <property type="entry name" value="SNS_sf"/>
</dbReference>
<evidence type="ECO:0000256" key="5">
    <source>
        <dbReference type="ARBA" id="ARBA00023136"/>
    </source>
</evidence>
<dbReference type="SUPFAM" id="SSF161070">
    <property type="entry name" value="SNF-like"/>
    <property type="match status" value="1"/>
</dbReference>
<dbReference type="PRINTS" id="PR00176">
    <property type="entry name" value="NANEUSMPORT"/>
</dbReference>
<name>A0ABY7G1Z5_MYAAR</name>
<keyword evidence="5 8" id="KW-0472">Membrane</keyword>
<dbReference type="CDD" id="cd11496">
    <property type="entry name" value="SLC6sbd-TauT-like"/>
    <property type="match status" value="1"/>
</dbReference>
<accession>A0ABY7G1Z5</accession>
<feature type="transmembrane region" description="Helical" evidence="8">
    <location>
        <begin position="312"/>
        <end position="329"/>
    </location>
</feature>
<evidence type="ECO:0000313" key="9">
    <source>
        <dbReference type="EMBL" id="WAR27036.1"/>
    </source>
</evidence>
<evidence type="ECO:0000256" key="8">
    <source>
        <dbReference type="SAM" id="Phobius"/>
    </source>
</evidence>
<dbReference type="Proteomes" id="UP001164746">
    <property type="component" value="Chromosome 14"/>
</dbReference>
<feature type="transmembrane region" description="Helical" evidence="8">
    <location>
        <begin position="559"/>
        <end position="580"/>
    </location>
</feature>
<evidence type="ECO:0000256" key="2">
    <source>
        <dbReference type="ARBA" id="ARBA00022448"/>
    </source>
</evidence>
<sequence length="617" mass="68951">MELDSVNSSKKENGINGQDTKNNSGDDAKQPFLAIKPWLNNRNSESIKSTDSESSEPIKREQWSRNLEFMLACVGFAVGLGNIWRFPYLCYKNGGGAFLIPYLVCMLTCGVPIFLIELGLGQYTSISSLQAWGRLAPAFKGIGVSSLLVTFQLNIYYIVILAWAARYLVASLASVSGELPWATCGNHWNTNSCFTSLSESGNVSFGNASQAPNGTTDAVIEYWERHVLQLSDGIDSPGSVVWELALSLLVVWVLVYFCIVYFTAIFPYLILTVLLIRGVTLDGAIDGIVFYLRPDFSRLTDPQVWVDGGTQIFFSYAIAYGAMLNLGSYNKFSNNFYRDCVIISTINSCTSLFGGFAVFSVLGFMAREQNVTVADVAQSGPGLVFMTYPKAVIQMPAAPLWAILFFFMILLVGIDSQFVAVEGLLTPLYDLFPKQMYRPRNRMLSSALYCAISFLLGLTMVTQGGMYVFQLFDYYSASGIVLLWICLFETILVGWVFGGHKFVDAAELMIGRRIPTWFVVCWRYISPAIIMAILGFMLVDFKPLTYNKTYVYPGWAQTLGLLMALASMMGIPVVFMWTFYHTKGSLRERWRMVSSPLLKANQIPTHWTDVQDREETL</sequence>
<feature type="region of interest" description="Disordered" evidence="7">
    <location>
        <begin position="1"/>
        <end position="29"/>
    </location>
</feature>
<evidence type="ECO:0000256" key="6">
    <source>
        <dbReference type="RuleBase" id="RU003732"/>
    </source>
</evidence>
<dbReference type="InterPro" id="IPR000175">
    <property type="entry name" value="Na/ntran_symport"/>
</dbReference>
<evidence type="ECO:0000256" key="1">
    <source>
        <dbReference type="ARBA" id="ARBA00004141"/>
    </source>
</evidence>
<feature type="transmembrane region" description="Helical" evidence="8">
    <location>
        <begin position="341"/>
        <end position="366"/>
    </location>
</feature>
<protein>
    <recommendedName>
        <fullName evidence="6">Transporter</fullName>
    </recommendedName>
</protein>
<feature type="transmembrane region" description="Helical" evidence="8">
    <location>
        <begin position="240"/>
        <end position="262"/>
    </location>
</feature>
<evidence type="ECO:0000313" key="10">
    <source>
        <dbReference type="Proteomes" id="UP001164746"/>
    </source>
</evidence>
<dbReference type="PROSITE" id="PS50267">
    <property type="entry name" value="NA_NEUROTRAN_SYMP_3"/>
    <property type="match status" value="1"/>
</dbReference>
<feature type="transmembrane region" description="Helical" evidence="8">
    <location>
        <begin position="269"/>
        <end position="292"/>
    </location>
</feature>
<evidence type="ECO:0000256" key="4">
    <source>
        <dbReference type="ARBA" id="ARBA00022989"/>
    </source>
</evidence>
<dbReference type="PANTHER" id="PTHR11616">
    <property type="entry name" value="SODIUM/CHLORIDE DEPENDENT TRANSPORTER"/>
    <property type="match status" value="1"/>
</dbReference>
<keyword evidence="10" id="KW-1185">Reference proteome</keyword>
<feature type="transmembrane region" description="Helical" evidence="8">
    <location>
        <begin position="517"/>
        <end position="539"/>
    </location>
</feature>
<keyword evidence="6" id="KW-0769">Symport</keyword>
<feature type="transmembrane region" description="Helical" evidence="8">
    <location>
        <begin position="475"/>
        <end position="497"/>
    </location>
</feature>
<dbReference type="EMBL" id="CP111025">
    <property type="protein sequence ID" value="WAR27036.1"/>
    <property type="molecule type" value="Genomic_DNA"/>
</dbReference>
<feature type="transmembrane region" description="Helical" evidence="8">
    <location>
        <begin position="400"/>
        <end position="425"/>
    </location>
</feature>
<feature type="transmembrane region" description="Helical" evidence="8">
    <location>
        <begin position="446"/>
        <end position="469"/>
    </location>
</feature>
<evidence type="ECO:0000256" key="7">
    <source>
        <dbReference type="SAM" id="MobiDB-lite"/>
    </source>
</evidence>
<gene>
    <name evidence="9" type="ORF">MAR_012740</name>
</gene>
<dbReference type="PROSITE" id="PS00610">
    <property type="entry name" value="NA_NEUROTRAN_SYMP_1"/>
    <property type="match status" value="1"/>
</dbReference>
<dbReference type="PANTHER" id="PTHR11616:SF325">
    <property type="entry name" value="TRANSPORTER"/>
    <property type="match status" value="1"/>
</dbReference>
<proteinExistence type="inferred from homology"/>
<keyword evidence="3 6" id="KW-0812">Transmembrane</keyword>
<reference evidence="9" key="1">
    <citation type="submission" date="2022-11" db="EMBL/GenBank/DDBJ databases">
        <title>Centuries of genome instability and evolution in soft-shell clam transmissible cancer (bioRxiv).</title>
        <authorList>
            <person name="Hart S.F.M."/>
            <person name="Yonemitsu M.A."/>
            <person name="Giersch R.M."/>
            <person name="Beal B.F."/>
            <person name="Arriagada G."/>
            <person name="Davis B.W."/>
            <person name="Ostrander E.A."/>
            <person name="Goff S.P."/>
            <person name="Metzger M.J."/>
        </authorList>
    </citation>
    <scope>NUCLEOTIDE SEQUENCE</scope>
    <source>
        <strain evidence="9">MELC-2E11</strain>
        <tissue evidence="9">Siphon/mantle</tissue>
    </source>
</reference>
<feature type="transmembrane region" description="Helical" evidence="8">
    <location>
        <begin position="141"/>
        <end position="165"/>
    </location>
</feature>
<dbReference type="Pfam" id="PF00209">
    <property type="entry name" value="SNF"/>
    <property type="match status" value="1"/>
</dbReference>
<keyword evidence="4 8" id="KW-1133">Transmembrane helix</keyword>
<keyword evidence="2 6" id="KW-0813">Transport</keyword>
<feature type="transmembrane region" description="Helical" evidence="8">
    <location>
        <begin position="69"/>
        <end position="87"/>
    </location>
</feature>
<feature type="transmembrane region" description="Helical" evidence="8">
    <location>
        <begin position="99"/>
        <end position="120"/>
    </location>
</feature>
<evidence type="ECO:0000256" key="3">
    <source>
        <dbReference type="ARBA" id="ARBA00022692"/>
    </source>
</evidence>